<organism evidence="9 10">
    <name type="scientific">Frondihabitans peucedani</name>
    <dbReference type="NCBI Taxonomy" id="598626"/>
    <lineage>
        <taxon>Bacteria</taxon>
        <taxon>Bacillati</taxon>
        <taxon>Actinomycetota</taxon>
        <taxon>Actinomycetes</taxon>
        <taxon>Micrococcales</taxon>
        <taxon>Microbacteriaceae</taxon>
        <taxon>Frondihabitans</taxon>
    </lineage>
</organism>
<dbReference type="EMBL" id="BAABAU010000001">
    <property type="protein sequence ID" value="GAA4265915.1"/>
    <property type="molecule type" value="Genomic_DNA"/>
</dbReference>
<feature type="domain" description="Enoyl reductase (ER)" evidence="8">
    <location>
        <begin position="8"/>
        <end position="342"/>
    </location>
</feature>
<evidence type="ECO:0000313" key="10">
    <source>
        <dbReference type="Proteomes" id="UP001501594"/>
    </source>
</evidence>
<comment type="caution">
    <text evidence="9">The sequence shown here is derived from an EMBL/GenBank/DDBJ whole genome shotgun (WGS) entry which is preliminary data.</text>
</comment>
<sequence length="349" mass="37258">MPTVNAYAAPSATEPLIPTTIERRDVGPRDVRIDIKYAGICHSDIHTVRGEWGPIQYPQVVGHEIVGLVAEVGSEVTRYSVGDRVGVGCMVNSCGECKNCLAGEEQYCQKGNIQTYAGVDPADGTITQGGYSSEVVVTEAFVLSIPEGLDFAAAAPLLCAGITTYSPLHHWKVGPGTRVAVVGMGGLGHLGVKIAHAMGAEVTVLSQTLSKQEDGLKFGADHYYATGDPKTFDELKNSFDVILNTVSAKLDVDAYLSLLDLDGTMVNVGAPAEPLPMHVFTLFGARRSFAGSSIGGIRETQEMLDFCAEHGILPETELIGASDINDAYERVLKSDVRYRFVIDAATFDN</sequence>
<dbReference type="Pfam" id="PF00107">
    <property type="entry name" value="ADH_zinc_N"/>
    <property type="match status" value="1"/>
</dbReference>
<keyword evidence="4" id="KW-0560">Oxidoreductase</keyword>
<evidence type="ECO:0000259" key="8">
    <source>
        <dbReference type="SMART" id="SM00829"/>
    </source>
</evidence>
<dbReference type="InterPro" id="IPR013149">
    <property type="entry name" value="ADH-like_C"/>
</dbReference>
<dbReference type="PROSITE" id="PS00059">
    <property type="entry name" value="ADH_ZINC"/>
    <property type="match status" value="1"/>
</dbReference>
<dbReference type="SUPFAM" id="SSF50129">
    <property type="entry name" value="GroES-like"/>
    <property type="match status" value="1"/>
</dbReference>
<dbReference type="InterPro" id="IPR011032">
    <property type="entry name" value="GroES-like_sf"/>
</dbReference>
<proteinExistence type="inferred from homology"/>
<dbReference type="Gene3D" id="3.40.50.720">
    <property type="entry name" value="NAD(P)-binding Rossmann-like Domain"/>
    <property type="match status" value="1"/>
</dbReference>
<keyword evidence="2 7" id="KW-0479">Metal-binding</keyword>
<dbReference type="InterPro" id="IPR047109">
    <property type="entry name" value="CAD-like"/>
</dbReference>
<comment type="cofactor">
    <cofactor evidence="1 7">
        <name>Zn(2+)</name>
        <dbReference type="ChEBI" id="CHEBI:29105"/>
    </cofactor>
</comment>
<dbReference type="Proteomes" id="UP001501594">
    <property type="component" value="Unassembled WGS sequence"/>
</dbReference>
<dbReference type="SMART" id="SM00829">
    <property type="entry name" value="PKS_ER"/>
    <property type="match status" value="1"/>
</dbReference>
<dbReference type="Gene3D" id="3.90.180.10">
    <property type="entry name" value="Medium-chain alcohol dehydrogenases, catalytic domain"/>
    <property type="match status" value="1"/>
</dbReference>
<evidence type="ECO:0000313" key="9">
    <source>
        <dbReference type="EMBL" id="GAA4265915.1"/>
    </source>
</evidence>
<evidence type="ECO:0000256" key="1">
    <source>
        <dbReference type="ARBA" id="ARBA00001947"/>
    </source>
</evidence>
<accession>A0ABP8E136</accession>
<dbReference type="InterPro" id="IPR020843">
    <property type="entry name" value="ER"/>
</dbReference>
<dbReference type="EC" id="1.1.1.2" evidence="5"/>
<dbReference type="RefSeq" id="WP_344794689.1">
    <property type="nucleotide sequence ID" value="NZ_BAABAU010000001.1"/>
</dbReference>
<evidence type="ECO:0000256" key="2">
    <source>
        <dbReference type="ARBA" id="ARBA00022723"/>
    </source>
</evidence>
<keyword evidence="10" id="KW-1185">Reference proteome</keyword>
<keyword evidence="3 7" id="KW-0862">Zinc</keyword>
<dbReference type="InterPro" id="IPR013154">
    <property type="entry name" value="ADH-like_N"/>
</dbReference>
<dbReference type="InterPro" id="IPR036291">
    <property type="entry name" value="NAD(P)-bd_dom_sf"/>
</dbReference>
<comment type="catalytic activity">
    <reaction evidence="6">
        <text>a primary alcohol + NADP(+) = an aldehyde + NADPH + H(+)</text>
        <dbReference type="Rhea" id="RHEA:15937"/>
        <dbReference type="ChEBI" id="CHEBI:15378"/>
        <dbReference type="ChEBI" id="CHEBI:15734"/>
        <dbReference type="ChEBI" id="CHEBI:17478"/>
        <dbReference type="ChEBI" id="CHEBI:57783"/>
        <dbReference type="ChEBI" id="CHEBI:58349"/>
        <dbReference type="EC" id="1.1.1.2"/>
    </reaction>
</comment>
<dbReference type="Pfam" id="PF08240">
    <property type="entry name" value="ADH_N"/>
    <property type="match status" value="1"/>
</dbReference>
<dbReference type="PANTHER" id="PTHR42683">
    <property type="entry name" value="ALDEHYDE REDUCTASE"/>
    <property type="match status" value="1"/>
</dbReference>
<protein>
    <recommendedName>
        <fullName evidence="5">alcohol dehydrogenase (NADP(+))</fullName>
        <ecNumber evidence="5">1.1.1.2</ecNumber>
    </recommendedName>
</protein>
<comment type="similarity">
    <text evidence="7">Belongs to the zinc-containing alcohol dehydrogenase family.</text>
</comment>
<evidence type="ECO:0000256" key="6">
    <source>
        <dbReference type="ARBA" id="ARBA00048262"/>
    </source>
</evidence>
<dbReference type="SUPFAM" id="SSF51735">
    <property type="entry name" value="NAD(P)-binding Rossmann-fold domains"/>
    <property type="match status" value="1"/>
</dbReference>
<evidence type="ECO:0000256" key="5">
    <source>
        <dbReference type="ARBA" id="ARBA00024074"/>
    </source>
</evidence>
<evidence type="ECO:0000256" key="3">
    <source>
        <dbReference type="ARBA" id="ARBA00022833"/>
    </source>
</evidence>
<evidence type="ECO:0000256" key="4">
    <source>
        <dbReference type="ARBA" id="ARBA00023002"/>
    </source>
</evidence>
<dbReference type="CDD" id="cd05283">
    <property type="entry name" value="CAD1"/>
    <property type="match status" value="1"/>
</dbReference>
<gene>
    <name evidence="9" type="ORF">GCM10022256_15270</name>
</gene>
<reference evidence="10" key="1">
    <citation type="journal article" date="2019" name="Int. J. Syst. Evol. Microbiol.">
        <title>The Global Catalogue of Microorganisms (GCM) 10K type strain sequencing project: providing services to taxonomists for standard genome sequencing and annotation.</title>
        <authorList>
            <consortium name="The Broad Institute Genomics Platform"/>
            <consortium name="The Broad Institute Genome Sequencing Center for Infectious Disease"/>
            <person name="Wu L."/>
            <person name="Ma J."/>
        </authorList>
    </citation>
    <scope>NUCLEOTIDE SEQUENCE [LARGE SCALE GENOMIC DNA]</scope>
    <source>
        <strain evidence="10">JCM 17442</strain>
    </source>
</reference>
<evidence type="ECO:0000256" key="7">
    <source>
        <dbReference type="RuleBase" id="RU361277"/>
    </source>
</evidence>
<dbReference type="InterPro" id="IPR002328">
    <property type="entry name" value="ADH_Zn_CS"/>
</dbReference>
<name>A0ABP8E136_9MICO</name>